<evidence type="ECO:0000256" key="1">
    <source>
        <dbReference type="SAM" id="MobiDB-lite"/>
    </source>
</evidence>
<feature type="compositionally biased region" description="Polar residues" evidence="1">
    <location>
        <begin position="107"/>
        <end position="125"/>
    </location>
</feature>
<dbReference type="Proteomes" id="UP000887574">
    <property type="component" value="Unplaced"/>
</dbReference>
<dbReference type="WBParaSite" id="jg9265">
    <property type="protein sequence ID" value="jg9265"/>
    <property type="gene ID" value="jg9265"/>
</dbReference>
<feature type="region of interest" description="Disordered" evidence="1">
    <location>
        <begin position="85"/>
        <end position="134"/>
    </location>
</feature>
<name>A0A915ET89_9BILA</name>
<keyword evidence="2" id="KW-1185">Reference proteome</keyword>
<evidence type="ECO:0000313" key="3">
    <source>
        <dbReference type="WBParaSite" id="jg9265"/>
    </source>
</evidence>
<dbReference type="AlphaFoldDB" id="A0A915ET89"/>
<accession>A0A915ET89</accession>
<protein>
    <submittedName>
        <fullName evidence="3">Uncharacterized protein</fullName>
    </submittedName>
</protein>
<organism evidence="2 3">
    <name type="scientific">Ditylenchus dipsaci</name>
    <dbReference type="NCBI Taxonomy" id="166011"/>
    <lineage>
        <taxon>Eukaryota</taxon>
        <taxon>Metazoa</taxon>
        <taxon>Ecdysozoa</taxon>
        <taxon>Nematoda</taxon>
        <taxon>Chromadorea</taxon>
        <taxon>Rhabditida</taxon>
        <taxon>Tylenchina</taxon>
        <taxon>Tylenchomorpha</taxon>
        <taxon>Sphaerularioidea</taxon>
        <taxon>Anguinidae</taxon>
        <taxon>Anguininae</taxon>
        <taxon>Ditylenchus</taxon>
    </lineage>
</organism>
<sequence length="483" mass="54180">MPAEDVFFYFLEFTEDSEDADEARIQIKGHLENFGIKPKYSMDCKLLYAESLLEANREMSEYLRRKNLGPYFQMKYRRHLQQSKVKPVEQSCATRENTGNNTEGNEQKTVLRQQKSESLTKTGPTFKTKDRIRNKASSNLKSSRLEKLFKPPRGHLLLMNFLREMSKFNKEICEDKCILDDLLDATKPITPLVHITSEVKIVADNAFNSFKPCAIVSEEISEDKNVLEDESDANELIPSIVQNTSEVKILADHAVNSFKPGTIAGEEISEVKIVADNAFNSFKPCAIVSEEISEDKNLLEDELDATEVTFFLNETVSVVKNVEGGAFNFSKPRAIVAENISEDKNVLENEIDATKLTSFLNQSISKVKNISCVADDAVNSFMPGTIVAENISEDKNLLEDELDSTKPIPPIDQNTSEVKILADHAVNSFKPGTISGEKASDDKVARMRAYLTANGVVCGPHVSVDAVKDIYKLMKKRNDRETR</sequence>
<proteinExistence type="predicted"/>
<reference evidence="3" key="1">
    <citation type="submission" date="2022-11" db="UniProtKB">
        <authorList>
            <consortium name="WormBaseParasite"/>
        </authorList>
    </citation>
    <scope>IDENTIFICATION</scope>
</reference>
<evidence type="ECO:0000313" key="2">
    <source>
        <dbReference type="Proteomes" id="UP000887574"/>
    </source>
</evidence>